<dbReference type="Proteomes" id="UP000242847">
    <property type="component" value="Unassembled WGS sequence"/>
</dbReference>
<keyword evidence="1 4" id="KW-0889">Transcription antitermination</keyword>
<dbReference type="HAMAP" id="MF_00951">
    <property type="entry name" value="RfaH"/>
    <property type="match status" value="1"/>
</dbReference>
<keyword evidence="2 4" id="KW-0805">Transcription regulation</keyword>
<keyword evidence="4" id="KW-0238">DNA-binding</keyword>
<name>A0A1S8DAP1_9GAMM</name>
<feature type="domain" description="NusG-like N-terminal" evidence="5">
    <location>
        <begin position="8"/>
        <end position="107"/>
    </location>
</feature>
<proteinExistence type="inferred from homology"/>
<dbReference type="EMBL" id="MUBC01000069">
    <property type="protein sequence ID" value="ONM42474.1"/>
    <property type="molecule type" value="Genomic_DNA"/>
</dbReference>
<gene>
    <name evidence="4" type="primary">rfaH</name>
    <name evidence="6" type="ORF">BXT89_17740</name>
</gene>
<dbReference type="CDD" id="cd09892">
    <property type="entry name" value="NGN_SP_RfaH"/>
    <property type="match status" value="1"/>
</dbReference>
<sequence>MSGQHANASGWYLIQCKPRQDERAEQNLRNQSFNCYRPLRRAQQVKRGRQAEVSESLFPGYLFVRLDRLQDNWYSIRSTRGVARLVTFGNEPAVVPADLINRLHAHEREAPVACQFSCGDAVRITEGPFSELEAIFLRNDGEERAILLLTLLHREQRLKMPLRSIKSAGERSAQANAFAGQSLAGAKYA</sequence>
<dbReference type="OrthoDB" id="9790639at2"/>
<comment type="caution">
    <text evidence="6">The sequence shown here is derived from an EMBL/GenBank/DDBJ whole genome shotgun (WGS) entry which is preliminary data.</text>
</comment>
<dbReference type="InterPro" id="IPR008991">
    <property type="entry name" value="Translation_prot_SH3-like_sf"/>
</dbReference>
<dbReference type="NCBIfam" id="NF006534">
    <property type="entry name" value="PRK09014.1"/>
    <property type="match status" value="1"/>
</dbReference>
<reference evidence="6 7" key="1">
    <citation type="submission" date="2017-01" db="EMBL/GenBank/DDBJ databases">
        <title>Draft genome sequence of Pseudomonas pachastrellae type strain CCUG 46540T from a deep sea.</title>
        <authorList>
            <person name="Gomila M."/>
            <person name="Mulet M."/>
            <person name="Lalucat J."/>
            <person name="Garcia-Valdes E."/>
        </authorList>
    </citation>
    <scope>NUCLEOTIDE SEQUENCE [LARGE SCALE GENOMIC DNA]</scope>
    <source>
        <strain evidence="6 7">CCUG 46540</strain>
    </source>
</reference>
<dbReference type="InterPro" id="IPR010215">
    <property type="entry name" value="Transcription_antiterm_RfaH"/>
</dbReference>
<dbReference type="InterPro" id="IPR043425">
    <property type="entry name" value="NusG-like"/>
</dbReference>
<comment type="function">
    <text evidence="4">Enhances distal genes transcription elongation in a specialized subset of operons that encode extracytoplasmic components.</text>
</comment>
<keyword evidence="3 4" id="KW-0804">Transcription</keyword>
<dbReference type="GO" id="GO:0003677">
    <property type="term" value="F:DNA binding"/>
    <property type="evidence" value="ECO:0007669"/>
    <property type="project" value="UniProtKB-UniRule"/>
</dbReference>
<dbReference type="STRING" id="254161.SAMN05216256_12010"/>
<accession>A0A1S8DAP1</accession>
<evidence type="ECO:0000259" key="5">
    <source>
        <dbReference type="SMART" id="SM00738"/>
    </source>
</evidence>
<dbReference type="SUPFAM" id="SSF82679">
    <property type="entry name" value="N-utilization substance G protein NusG, N-terminal domain"/>
    <property type="match status" value="1"/>
</dbReference>
<dbReference type="InterPro" id="IPR006645">
    <property type="entry name" value="NGN-like_dom"/>
</dbReference>
<organism evidence="6 7">
    <name type="scientific">Halopseudomonas pachastrellae</name>
    <dbReference type="NCBI Taxonomy" id="254161"/>
    <lineage>
        <taxon>Bacteria</taxon>
        <taxon>Pseudomonadati</taxon>
        <taxon>Pseudomonadota</taxon>
        <taxon>Gammaproteobacteria</taxon>
        <taxon>Pseudomonadales</taxon>
        <taxon>Pseudomonadaceae</taxon>
        <taxon>Halopseudomonas</taxon>
    </lineage>
</organism>
<comment type="subunit">
    <text evidence="4">Interacts with both the nontemplate DNA and the RNA polymerase (RNAP).</text>
</comment>
<dbReference type="NCBIfam" id="TIGR01955">
    <property type="entry name" value="RfaH"/>
    <property type="match status" value="1"/>
</dbReference>
<comment type="similarity">
    <text evidence="4">Belongs to the RfaH family.</text>
</comment>
<evidence type="ECO:0000256" key="1">
    <source>
        <dbReference type="ARBA" id="ARBA00022814"/>
    </source>
</evidence>
<dbReference type="SUPFAM" id="SSF50104">
    <property type="entry name" value="Translation proteins SH3-like domain"/>
    <property type="match status" value="1"/>
</dbReference>
<dbReference type="AlphaFoldDB" id="A0A1S8DAP1"/>
<dbReference type="PANTHER" id="PTHR30265:SF7">
    <property type="entry name" value="TRANSCRIPTION ANTITERMINATION PROTEIN RFAH"/>
    <property type="match status" value="1"/>
</dbReference>
<dbReference type="GO" id="GO:0001073">
    <property type="term" value="F:transcription antitermination factor activity, DNA binding"/>
    <property type="evidence" value="ECO:0007669"/>
    <property type="project" value="UniProtKB-UniRule"/>
</dbReference>
<protein>
    <recommendedName>
        <fullName evidence="4">Transcription antitermination protein RfaH</fullName>
    </recommendedName>
</protein>
<evidence type="ECO:0000256" key="3">
    <source>
        <dbReference type="ARBA" id="ARBA00023163"/>
    </source>
</evidence>
<evidence type="ECO:0000313" key="6">
    <source>
        <dbReference type="EMBL" id="ONM42474.1"/>
    </source>
</evidence>
<dbReference type="GO" id="GO:0005829">
    <property type="term" value="C:cytosol"/>
    <property type="evidence" value="ECO:0007669"/>
    <property type="project" value="TreeGrafter"/>
</dbReference>
<keyword evidence="7" id="KW-1185">Reference proteome</keyword>
<evidence type="ECO:0000256" key="4">
    <source>
        <dbReference type="HAMAP-Rule" id="MF_00951"/>
    </source>
</evidence>
<dbReference type="Pfam" id="PF02357">
    <property type="entry name" value="NusG"/>
    <property type="match status" value="1"/>
</dbReference>
<evidence type="ECO:0000313" key="7">
    <source>
        <dbReference type="Proteomes" id="UP000242847"/>
    </source>
</evidence>
<dbReference type="GO" id="GO:0006354">
    <property type="term" value="P:DNA-templated transcription elongation"/>
    <property type="evidence" value="ECO:0007669"/>
    <property type="project" value="InterPro"/>
</dbReference>
<dbReference type="Gene3D" id="3.30.70.940">
    <property type="entry name" value="NusG, N-terminal domain"/>
    <property type="match status" value="1"/>
</dbReference>
<dbReference type="PANTHER" id="PTHR30265">
    <property type="entry name" value="RHO-INTERACTING TRANSCRIPTION TERMINATION FACTOR NUSG"/>
    <property type="match status" value="1"/>
</dbReference>
<dbReference type="InterPro" id="IPR036735">
    <property type="entry name" value="NGN_dom_sf"/>
</dbReference>
<evidence type="ECO:0000256" key="2">
    <source>
        <dbReference type="ARBA" id="ARBA00023015"/>
    </source>
</evidence>
<dbReference type="RefSeq" id="WP_083729292.1">
    <property type="nucleotide sequence ID" value="NZ_FOUD01000020.1"/>
</dbReference>
<dbReference type="SMART" id="SM00738">
    <property type="entry name" value="NGN"/>
    <property type="match status" value="1"/>
</dbReference>